<reference evidence="1 2" key="1">
    <citation type="submission" date="2021-06" db="EMBL/GenBank/DDBJ databases">
        <authorList>
            <person name="Palmer J.M."/>
        </authorList>
    </citation>
    <scope>NUCLEOTIDE SEQUENCE [LARGE SCALE GENOMIC DNA]</scope>
    <source>
        <strain evidence="1 2">GA_2019</strain>
        <tissue evidence="1">Muscle</tissue>
    </source>
</reference>
<organism evidence="1 2">
    <name type="scientific">Goodea atripinnis</name>
    <dbReference type="NCBI Taxonomy" id="208336"/>
    <lineage>
        <taxon>Eukaryota</taxon>
        <taxon>Metazoa</taxon>
        <taxon>Chordata</taxon>
        <taxon>Craniata</taxon>
        <taxon>Vertebrata</taxon>
        <taxon>Euteleostomi</taxon>
        <taxon>Actinopterygii</taxon>
        <taxon>Neopterygii</taxon>
        <taxon>Teleostei</taxon>
        <taxon>Neoteleostei</taxon>
        <taxon>Acanthomorphata</taxon>
        <taxon>Ovalentaria</taxon>
        <taxon>Atherinomorphae</taxon>
        <taxon>Cyprinodontiformes</taxon>
        <taxon>Goodeidae</taxon>
        <taxon>Goodea</taxon>
    </lineage>
</organism>
<comment type="caution">
    <text evidence="1">The sequence shown here is derived from an EMBL/GenBank/DDBJ whole genome shotgun (WGS) entry which is preliminary data.</text>
</comment>
<protein>
    <submittedName>
        <fullName evidence="1">Uncharacterized protein</fullName>
    </submittedName>
</protein>
<gene>
    <name evidence="1" type="ORF">GOODEAATRI_030539</name>
</gene>
<proteinExistence type="predicted"/>
<evidence type="ECO:0000313" key="1">
    <source>
        <dbReference type="EMBL" id="MEQ2176685.1"/>
    </source>
</evidence>
<name>A0ABV0NZG3_9TELE</name>
<evidence type="ECO:0000313" key="2">
    <source>
        <dbReference type="Proteomes" id="UP001476798"/>
    </source>
</evidence>
<accession>A0ABV0NZG3</accession>
<keyword evidence="2" id="KW-1185">Reference proteome</keyword>
<dbReference type="EMBL" id="JAHRIO010054837">
    <property type="protein sequence ID" value="MEQ2176685.1"/>
    <property type="molecule type" value="Genomic_DNA"/>
</dbReference>
<sequence length="93" mass="9908">GIRGLAGSLMTACRAEMEGRPGGEDQTEERCRKAGGLDDAVFGQVAELHVAKGFPWAHHCDVSAETLHAGDVVSKAAEAKRKAIRFCALVKLF</sequence>
<dbReference type="Proteomes" id="UP001476798">
    <property type="component" value="Unassembled WGS sequence"/>
</dbReference>
<feature type="non-terminal residue" evidence="1">
    <location>
        <position position="1"/>
    </location>
</feature>